<dbReference type="RefSeq" id="WP_014335710.1">
    <property type="nucleotide sequence ID" value="NC_019552.1"/>
</dbReference>
<feature type="transmembrane region" description="Helical" evidence="6">
    <location>
        <begin position="37"/>
        <end position="59"/>
    </location>
</feature>
<evidence type="ECO:0000256" key="1">
    <source>
        <dbReference type="ARBA" id="ARBA00004167"/>
    </source>
</evidence>
<dbReference type="EMBL" id="CP003914">
    <property type="protein sequence ID" value="AFX74584.1"/>
    <property type="molecule type" value="Genomic_DNA"/>
</dbReference>
<reference evidence="7 8" key="1">
    <citation type="journal article" date="2013" name="Genome Announc.">
        <title>Complete Genome Sequence of Mycoplasma hyorhinis Strain SK76.</title>
        <authorList>
            <person name="Goodison S."/>
            <person name="Urquidi V."/>
            <person name="Kumar D."/>
            <person name="Reyes L."/>
            <person name="Rosser C.J."/>
        </authorList>
    </citation>
    <scope>NUCLEOTIDE SEQUENCE [LARGE SCALE GENOMIC DNA]</scope>
    <source>
        <strain evidence="7 8">SK76</strain>
    </source>
</reference>
<evidence type="ECO:0000256" key="5">
    <source>
        <dbReference type="ARBA" id="ARBA00023136"/>
    </source>
</evidence>
<sequence length="230" mass="26418">MLLDTRQERPENKEGFNPNVQNEVINAVATQSQKTSFWILVVLGSLTVIGFFIFLYIWFVSWPNKFNSQQLKINNSASSIELNLAKRKDTLIKLFEQTKAYLKFENDTYTKVAELRSGKTTKNNINESNKEQILMNSIARDINIAYEQYPNLKANSIIVDLISASQYIENEIAASRRLYNMDVTQFNQSIMLYPAVVKAEKMKLYTLPLFVASEEQKKGVDMSGLSDFNK</sequence>
<keyword evidence="5 6" id="KW-0472">Membrane</keyword>
<comment type="similarity">
    <text evidence="2">Belongs to the LemA family.</text>
</comment>
<name>A0AAI8ANE5_MESHY</name>
<dbReference type="InterPro" id="IPR023353">
    <property type="entry name" value="LemA-like_dom_sf"/>
</dbReference>
<evidence type="ECO:0000313" key="8">
    <source>
        <dbReference type="Proteomes" id="UP000009399"/>
    </source>
</evidence>
<dbReference type="Pfam" id="PF04011">
    <property type="entry name" value="LemA"/>
    <property type="match status" value="1"/>
</dbReference>
<evidence type="ECO:0000256" key="3">
    <source>
        <dbReference type="ARBA" id="ARBA00022692"/>
    </source>
</evidence>
<accession>A0AAI8ANE5</accession>
<dbReference type="InterPro" id="IPR007156">
    <property type="entry name" value="MamQ_LemA"/>
</dbReference>
<dbReference type="AlphaFoldDB" id="A0AAI8ANE5"/>
<evidence type="ECO:0008006" key="9">
    <source>
        <dbReference type="Google" id="ProtNLM"/>
    </source>
</evidence>
<comment type="subcellular location">
    <subcellularLocation>
        <location evidence="1">Membrane</location>
        <topology evidence="1">Single-pass membrane protein</topology>
    </subcellularLocation>
</comment>
<dbReference type="Proteomes" id="UP000009399">
    <property type="component" value="Chromosome"/>
</dbReference>
<dbReference type="GeneID" id="93248767"/>
<dbReference type="KEGG" id="mhs:MOS_681"/>
<evidence type="ECO:0000256" key="6">
    <source>
        <dbReference type="SAM" id="Phobius"/>
    </source>
</evidence>
<protein>
    <recommendedName>
        <fullName evidence="9">LemA family protein</fullName>
    </recommendedName>
</protein>
<dbReference type="GO" id="GO:0016020">
    <property type="term" value="C:membrane"/>
    <property type="evidence" value="ECO:0007669"/>
    <property type="project" value="UniProtKB-SubCell"/>
</dbReference>
<keyword evidence="3 6" id="KW-0812">Transmembrane</keyword>
<evidence type="ECO:0000256" key="4">
    <source>
        <dbReference type="ARBA" id="ARBA00022989"/>
    </source>
</evidence>
<evidence type="ECO:0000313" key="7">
    <source>
        <dbReference type="EMBL" id="AFX74584.1"/>
    </source>
</evidence>
<organism evidence="7 8">
    <name type="scientific">Mesomycoplasma hyorhinis SK76</name>
    <dbReference type="NCBI Taxonomy" id="1118964"/>
    <lineage>
        <taxon>Bacteria</taxon>
        <taxon>Bacillati</taxon>
        <taxon>Mycoplasmatota</taxon>
        <taxon>Mycoplasmoidales</taxon>
        <taxon>Metamycoplasmataceae</taxon>
        <taxon>Mesomycoplasma</taxon>
    </lineage>
</organism>
<dbReference type="PANTHER" id="PTHR34478">
    <property type="entry name" value="PROTEIN LEMA"/>
    <property type="match status" value="1"/>
</dbReference>
<gene>
    <name evidence="7" type="ORF">MOS_681</name>
</gene>
<dbReference type="PANTHER" id="PTHR34478:SF2">
    <property type="entry name" value="MEMBRANE PROTEIN"/>
    <property type="match status" value="1"/>
</dbReference>
<evidence type="ECO:0000256" key="2">
    <source>
        <dbReference type="ARBA" id="ARBA00008854"/>
    </source>
</evidence>
<keyword evidence="4 6" id="KW-1133">Transmembrane helix</keyword>
<proteinExistence type="inferred from homology"/>
<dbReference type="SUPFAM" id="SSF140478">
    <property type="entry name" value="LemA-like"/>
    <property type="match status" value="1"/>
</dbReference>
<dbReference type="Gene3D" id="1.20.1440.20">
    <property type="entry name" value="LemA-like domain"/>
    <property type="match status" value="1"/>
</dbReference>